<comment type="subcellular location">
    <subcellularLocation>
        <location evidence="6">Cytoplasm</location>
    </subcellularLocation>
</comment>
<dbReference type="PANTHER" id="PTHR43033">
    <property type="entry name" value="TRNA(ILE)-LYSIDINE SYNTHASE-RELATED"/>
    <property type="match status" value="1"/>
</dbReference>
<evidence type="ECO:0000256" key="1">
    <source>
        <dbReference type="ARBA" id="ARBA00022598"/>
    </source>
</evidence>
<sequence length="340" mass="36975">MPDSLGPVTTQSFDLPRLFRHLAQANGVVLAVSGGPDSTALMHLAAAWHLTSRVPLYVATVDHGLRAEAAAETEAVQAAAGGLGLPFHLLRWHGDKPRRAIQEKARDARHDLLFGLAADVGASHVATAHTLDDQAETLLFRLARGSGLRGLCGIRPVSSRNGLMLVRPLLNLRKETLVSLCIGNNWPFLQDPSNVDPRFARARWRRLTPQLAAEGLTPERLGALAERLARAEAALESAADHLARRCAAEASPDQRRFQAADLFAEPDELVLRVIEDALTTLVASTPVRLDRLEALVLVLRDSAARGMPLRRTLHHCTVVLDRHLVLTIQPEGLRKRGATA</sequence>
<dbReference type="SUPFAM" id="SSF52402">
    <property type="entry name" value="Adenine nucleotide alpha hydrolases-like"/>
    <property type="match status" value="1"/>
</dbReference>
<evidence type="ECO:0000256" key="5">
    <source>
        <dbReference type="ARBA" id="ARBA00048539"/>
    </source>
</evidence>
<feature type="binding site" evidence="6">
    <location>
        <begin position="33"/>
        <end position="38"/>
    </location>
    <ligand>
        <name>ATP</name>
        <dbReference type="ChEBI" id="CHEBI:30616"/>
    </ligand>
</feature>
<dbReference type="InterPro" id="IPR012795">
    <property type="entry name" value="tRNA_Ile_lys_synt_N"/>
</dbReference>
<gene>
    <name evidence="6 8" type="primary">tilS</name>
    <name evidence="8" type="ORF">M8523_09430</name>
</gene>
<dbReference type="InterPro" id="IPR014729">
    <property type="entry name" value="Rossmann-like_a/b/a_fold"/>
</dbReference>
<dbReference type="AlphaFoldDB" id="A0AA41YW46"/>
<dbReference type="PANTHER" id="PTHR43033:SF1">
    <property type="entry name" value="TRNA(ILE)-LYSIDINE SYNTHASE-RELATED"/>
    <property type="match status" value="1"/>
</dbReference>
<evidence type="ECO:0000256" key="6">
    <source>
        <dbReference type="HAMAP-Rule" id="MF_01161"/>
    </source>
</evidence>
<dbReference type="EC" id="6.3.4.19" evidence="6"/>
<evidence type="ECO:0000313" key="9">
    <source>
        <dbReference type="Proteomes" id="UP001165667"/>
    </source>
</evidence>
<keyword evidence="2 6" id="KW-0819">tRNA processing</keyword>
<dbReference type="GO" id="GO:0005524">
    <property type="term" value="F:ATP binding"/>
    <property type="evidence" value="ECO:0007669"/>
    <property type="project" value="UniProtKB-UniRule"/>
</dbReference>
<comment type="similarity">
    <text evidence="6">Belongs to the tRNA(Ile)-lysidine synthase family.</text>
</comment>
<evidence type="ECO:0000313" key="8">
    <source>
        <dbReference type="EMBL" id="MCW6508242.1"/>
    </source>
</evidence>
<comment type="function">
    <text evidence="6">Ligates lysine onto the cytidine present at position 34 of the AUA codon-specific tRNA(Ile) that contains the anticodon CAU, in an ATP-dependent manner. Cytidine is converted to lysidine, thus changing the amino acid specificity of the tRNA from methionine to isoleucine.</text>
</comment>
<keyword evidence="4 6" id="KW-0067">ATP-binding</keyword>
<evidence type="ECO:0000259" key="7">
    <source>
        <dbReference type="Pfam" id="PF01171"/>
    </source>
</evidence>
<dbReference type="GO" id="GO:0032267">
    <property type="term" value="F:tRNA(Ile)-lysidine synthase activity"/>
    <property type="evidence" value="ECO:0007669"/>
    <property type="project" value="UniProtKB-EC"/>
</dbReference>
<keyword evidence="1 6" id="KW-0436">Ligase</keyword>
<comment type="caution">
    <text evidence="8">The sequence shown here is derived from an EMBL/GenBank/DDBJ whole genome shotgun (WGS) entry which is preliminary data.</text>
</comment>
<dbReference type="InterPro" id="IPR011063">
    <property type="entry name" value="TilS/TtcA_N"/>
</dbReference>
<dbReference type="RefSeq" id="WP_282584611.1">
    <property type="nucleotide sequence ID" value="NZ_JAMOIM010000005.1"/>
</dbReference>
<proteinExistence type="inferred from homology"/>
<dbReference type="Pfam" id="PF01171">
    <property type="entry name" value="ATP_bind_3"/>
    <property type="match status" value="1"/>
</dbReference>
<keyword evidence="6" id="KW-0963">Cytoplasm</keyword>
<dbReference type="NCBIfam" id="TIGR02432">
    <property type="entry name" value="lysidine_TilS_N"/>
    <property type="match status" value="1"/>
</dbReference>
<organism evidence="8 9">
    <name type="scientific">Lichenifustis flavocetrariae</name>
    <dbReference type="NCBI Taxonomy" id="2949735"/>
    <lineage>
        <taxon>Bacteria</taxon>
        <taxon>Pseudomonadati</taxon>
        <taxon>Pseudomonadota</taxon>
        <taxon>Alphaproteobacteria</taxon>
        <taxon>Hyphomicrobiales</taxon>
        <taxon>Lichenihabitantaceae</taxon>
        <taxon>Lichenifustis</taxon>
    </lineage>
</organism>
<evidence type="ECO:0000256" key="3">
    <source>
        <dbReference type="ARBA" id="ARBA00022741"/>
    </source>
</evidence>
<feature type="domain" description="tRNA(Ile)-lysidine/2-thiocytidine synthase N-terminal" evidence="7">
    <location>
        <begin position="28"/>
        <end position="206"/>
    </location>
</feature>
<keyword evidence="3 6" id="KW-0547">Nucleotide-binding</keyword>
<comment type="catalytic activity">
    <reaction evidence="5 6">
        <text>cytidine(34) in tRNA(Ile2) + L-lysine + ATP = lysidine(34) in tRNA(Ile2) + AMP + diphosphate + H(+)</text>
        <dbReference type="Rhea" id="RHEA:43744"/>
        <dbReference type="Rhea" id="RHEA-COMP:10625"/>
        <dbReference type="Rhea" id="RHEA-COMP:10670"/>
        <dbReference type="ChEBI" id="CHEBI:15378"/>
        <dbReference type="ChEBI" id="CHEBI:30616"/>
        <dbReference type="ChEBI" id="CHEBI:32551"/>
        <dbReference type="ChEBI" id="CHEBI:33019"/>
        <dbReference type="ChEBI" id="CHEBI:82748"/>
        <dbReference type="ChEBI" id="CHEBI:83665"/>
        <dbReference type="ChEBI" id="CHEBI:456215"/>
        <dbReference type="EC" id="6.3.4.19"/>
    </reaction>
</comment>
<dbReference type="HAMAP" id="MF_01161">
    <property type="entry name" value="tRNA_Ile_lys_synt"/>
    <property type="match status" value="1"/>
</dbReference>
<comment type="domain">
    <text evidence="6">The N-terminal region contains the highly conserved SGGXDS motif, predicted to be a P-loop motif involved in ATP binding.</text>
</comment>
<dbReference type="CDD" id="cd01992">
    <property type="entry name" value="TilS_N"/>
    <property type="match status" value="1"/>
</dbReference>
<accession>A0AA41YW46</accession>
<name>A0AA41YW46_9HYPH</name>
<evidence type="ECO:0000256" key="4">
    <source>
        <dbReference type="ARBA" id="ARBA00022840"/>
    </source>
</evidence>
<evidence type="ECO:0000256" key="2">
    <source>
        <dbReference type="ARBA" id="ARBA00022694"/>
    </source>
</evidence>
<dbReference type="Proteomes" id="UP001165667">
    <property type="component" value="Unassembled WGS sequence"/>
</dbReference>
<dbReference type="InterPro" id="IPR012094">
    <property type="entry name" value="tRNA_Ile_lys_synt"/>
</dbReference>
<reference evidence="8" key="1">
    <citation type="submission" date="2022-05" db="EMBL/GenBank/DDBJ databases">
        <authorList>
            <person name="Pankratov T."/>
        </authorList>
    </citation>
    <scope>NUCLEOTIDE SEQUENCE</scope>
    <source>
        <strain evidence="8">BP6-180914</strain>
    </source>
</reference>
<dbReference type="GO" id="GO:0006400">
    <property type="term" value="P:tRNA modification"/>
    <property type="evidence" value="ECO:0007669"/>
    <property type="project" value="UniProtKB-UniRule"/>
</dbReference>
<dbReference type="GO" id="GO:0005737">
    <property type="term" value="C:cytoplasm"/>
    <property type="evidence" value="ECO:0007669"/>
    <property type="project" value="UniProtKB-SubCell"/>
</dbReference>
<dbReference type="EMBL" id="JAMOIM010000005">
    <property type="protein sequence ID" value="MCW6508242.1"/>
    <property type="molecule type" value="Genomic_DNA"/>
</dbReference>
<keyword evidence="9" id="KW-1185">Reference proteome</keyword>
<protein>
    <recommendedName>
        <fullName evidence="6">tRNA(Ile)-lysidine synthase</fullName>
        <ecNumber evidence="6">6.3.4.19</ecNumber>
    </recommendedName>
    <alternativeName>
        <fullName evidence="6">tRNA(Ile)-2-lysyl-cytidine synthase</fullName>
    </alternativeName>
    <alternativeName>
        <fullName evidence="6">tRNA(Ile)-lysidine synthetase</fullName>
    </alternativeName>
</protein>
<dbReference type="Gene3D" id="3.40.50.620">
    <property type="entry name" value="HUPs"/>
    <property type="match status" value="1"/>
</dbReference>